<name>A0A9P3Q5I6_9MYCO</name>
<feature type="transmembrane region" description="Helical" evidence="1">
    <location>
        <begin position="124"/>
        <end position="142"/>
    </location>
</feature>
<evidence type="ECO:0000313" key="3">
    <source>
        <dbReference type="EMBL" id="GLD30064.1"/>
    </source>
</evidence>
<evidence type="ECO:0000313" key="4">
    <source>
        <dbReference type="Proteomes" id="UP001064782"/>
    </source>
</evidence>
<proteinExistence type="predicted"/>
<gene>
    <name evidence="3" type="ORF">Mkiyose1413_19470</name>
    <name evidence="2" type="ORF">SRL2020028_14790</name>
</gene>
<reference evidence="3" key="1">
    <citation type="submission" date="2022-08" db="EMBL/GenBank/DDBJ databases">
        <title>Mycobacterium kiyosense sp. nov., scotochromogenic slow-glowing species isolated from respiratory specimens.</title>
        <authorList>
            <person name="Fukano H."/>
            <person name="Kazumi Y."/>
            <person name="Sakagami N."/>
            <person name="Ato M."/>
            <person name="Mitarai S."/>
            <person name="Hoshino Y."/>
        </authorList>
    </citation>
    <scope>NUCLEOTIDE SEQUENCE</scope>
    <source>
        <strain evidence="3">1413</strain>
        <strain evidence="2">SRL2020-028</strain>
    </source>
</reference>
<dbReference type="Proteomes" id="UP001064782">
    <property type="component" value="Unassembled WGS sequence"/>
</dbReference>
<dbReference type="GeneID" id="83629117"/>
<dbReference type="AlphaFoldDB" id="A0A9P3Q5I6"/>
<evidence type="ECO:0000313" key="2">
    <source>
        <dbReference type="EMBL" id="GLB82223.1"/>
    </source>
</evidence>
<sequence>MLNTVAVVVTVVLGVHILVKFIFFALPYRRRRAALDKQYGAKPSATSVSDLVAMILTVAIAALIVWRGIEPVSFLAGLWIGATLIQLYFHQFHTPVPADRAAPPQTSPLKEMSYAIQATPWRPWPQMLTLTALVVISLVSLLR</sequence>
<accession>A0A9P3Q5I6</accession>
<comment type="caution">
    <text evidence="3">The sequence shown here is derived from an EMBL/GenBank/DDBJ whole genome shotgun (WGS) entry which is preliminary data.</text>
</comment>
<dbReference type="RefSeq" id="WP_236982515.1">
    <property type="nucleotide sequence ID" value="NZ_BRXE01000010.1"/>
</dbReference>
<protein>
    <submittedName>
        <fullName evidence="3">Uncharacterized protein</fullName>
    </submittedName>
</protein>
<keyword evidence="1" id="KW-0812">Transmembrane</keyword>
<dbReference type="Proteomes" id="UP001165663">
    <property type="component" value="Unassembled WGS sequence"/>
</dbReference>
<keyword evidence="1" id="KW-1133">Transmembrane helix</keyword>
<feature type="transmembrane region" description="Helical" evidence="1">
    <location>
        <begin position="6"/>
        <end position="28"/>
    </location>
</feature>
<evidence type="ECO:0000256" key="1">
    <source>
        <dbReference type="SAM" id="Phobius"/>
    </source>
</evidence>
<keyword evidence="1" id="KW-0472">Membrane</keyword>
<feature type="transmembrane region" description="Helical" evidence="1">
    <location>
        <begin position="48"/>
        <end position="69"/>
    </location>
</feature>
<dbReference type="EMBL" id="BRZI01000010">
    <property type="protein sequence ID" value="GLD30064.1"/>
    <property type="molecule type" value="Genomic_DNA"/>
</dbReference>
<keyword evidence="4" id="KW-1185">Reference proteome</keyword>
<dbReference type="EMBL" id="BRXE01000010">
    <property type="protein sequence ID" value="GLB82223.1"/>
    <property type="molecule type" value="Genomic_DNA"/>
</dbReference>
<organism evidence="3 4">
    <name type="scientific">Mycobacterium kiyosense</name>
    <dbReference type="NCBI Taxonomy" id="2871094"/>
    <lineage>
        <taxon>Bacteria</taxon>
        <taxon>Bacillati</taxon>
        <taxon>Actinomycetota</taxon>
        <taxon>Actinomycetes</taxon>
        <taxon>Mycobacteriales</taxon>
        <taxon>Mycobacteriaceae</taxon>
        <taxon>Mycobacterium</taxon>
    </lineage>
</organism>